<dbReference type="Proteomes" id="UP001165121">
    <property type="component" value="Unassembled WGS sequence"/>
</dbReference>
<accession>A0A9W7D5F0</accession>
<keyword evidence="2" id="KW-1185">Reference proteome</keyword>
<protein>
    <submittedName>
        <fullName evidence="1">Unnamed protein product</fullName>
    </submittedName>
</protein>
<proteinExistence type="predicted"/>
<reference evidence="1" key="1">
    <citation type="submission" date="2023-04" db="EMBL/GenBank/DDBJ databases">
        <title>Phytophthora fragariaefolia NBRC 109709.</title>
        <authorList>
            <person name="Ichikawa N."/>
            <person name="Sato H."/>
            <person name="Tonouchi N."/>
        </authorList>
    </citation>
    <scope>NUCLEOTIDE SEQUENCE</scope>
    <source>
        <strain evidence="1">NBRC 109709</strain>
    </source>
</reference>
<organism evidence="1 2">
    <name type="scientific">Phytophthora fragariaefolia</name>
    <dbReference type="NCBI Taxonomy" id="1490495"/>
    <lineage>
        <taxon>Eukaryota</taxon>
        <taxon>Sar</taxon>
        <taxon>Stramenopiles</taxon>
        <taxon>Oomycota</taxon>
        <taxon>Peronosporomycetes</taxon>
        <taxon>Peronosporales</taxon>
        <taxon>Peronosporaceae</taxon>
        <taxon>Phytophthora</taxon>
    </lineage>
</organism>
<evidence type="ECO:0000313" key="1">
    <source>
        <dbReference type="EMBL" id="GMF58547.1"/>
    </source>
</evidence>
<evidence type="ECO:0000313" key="2">
    <source>
        <dbReference type="Proteomes" id="UP001165121"/>
    </source>
</evidence>
<comment type="caution">
    <text evidence="1">The sequence shown here is derived from an EMBL/GenBank/DDBJ whole genome shotgun (WGS) entry which is preliminary data.</text>
</comment>
<name>A0A9W7D5F0_9STRA</name>
<gene>
    <name evidence="1" type="ORF">Pfra01_002517600</name>
</gene>
<dbReference type="OrthoDB" id="121719at2759"/>
<dbReference type="AlphaFoldDB" id="A0A9W7D5F0"/>
<dbReference type="EMBL" id="BSXT01004677">
    <property type="protein sequence ID" value="GMF58547.1"/>
    <property type="molecule type" value="Genomic_DNA"/>
</dbReference>
<sequence>MVQTTRINSLFGLFSAYLAYWEVPVLAMLPNTHASTNNPVEQFNRILKRDYTLWARLKMGSLIHQQVACYRHQSMSPKEFKSSPEPNSTLRSRVTSFRSHNLLCEHIPDPRSIDVLLSAPNPSTVHVISTGAERIKLPNLRLGAEIVAVSAQMGVNYARMELENRPSTGWAVDIGKECVHATISLNFGHAFIYCMLCRSEITLTHAATLLW</sequence>